<evidence type="ECO:0000256" key="2">
    <source>
        <dbReference type="ARBA" id="ARBA00022723"/>
    </source>
</evidence>
<dbReference type="PANTHER" id="PTHR30268">
    <property type="entry name" value="L-RHAMNOSE ISOMERASE"/>
    <property type="match status" value="1"/>
</dbReference>
<dbReference type="Pfam" id="PF06134">
    <property type="entry name" value="RhaA"/>
    <property type="match status" value="1"/>
</dbReference>
<comment type="cofactor">
    <cofactor evidence="6">
        <name>Mn(2+)</name>
        <dbReference type="ChEBI" id="CHEBI:29035"/>
    </cofactor>
    <text evidence="6">Binds 1 Mn(2+) ion per subunit.</text>
</comment>
<comment type="similarity">
    <text evidence="6">Belongs to the rhamnose isomerase family.</text>
</comment>
<dbReference type="InterPro" id="IPR036237">
    <property type="entry name" value="Xyl_isomerase-like_sf"/>
</dbReference>
<evidence type="ECO:0000313" key="8">
    <source>
        <dbReference type="EMBL" id="SNY35268.1"/>
    </source>
</evidence>
<dbReference type="OrthoDB" id="9766697at2"/>
<accession>A0A285HHT8</accession>
<dbReference type="EMBL" id="OBDZ01000019">
    <property type="protein sequence ID" value="SNY35268.1"/>
    <property type="molecule type" value="Genomic_DNA"/>
</dbReference>
<dbReference type="EC" id="5.3.1.14" evidence="6 7"/>
<dbReference type="Gene3D" id="3.20.20.150">
    <property type="entry name" value="Divalent-metal-dependent TIM barrel enzymes"/>
    <property type="match status" value="1"/>
</dbReference>
<comment type="function">
    <text evidence="6">Catalyzes the interconversion of L-rhamnose and L-rhamnulose.</text>
</comment>
<keyword evidence="1 6" id="KW-0963">Cytoplasm</keyword>
<evidence type="ECO:0000313" key="9">
    <source>
        <dbReference type="Proteomes" id="UP000219573"/>
    </source>
</evidence>
<organism evidence="8 9">
    <name type="scientific">Orenia metallireducens</name>
    <dbReference type="NCBI Taxonomy" id="1413210"/>
    <lineage>
        <taxon>Bacteria</taxon>
        <taxon>Bacillati</taxon>
        <taxon>Bacillota</taxon>
        <taxon>Clostridia</taxon>
        <taxon>Halanaerobiales</taxon>
        <taxon>Halobacteroidaceae</taxon>
        <taxon>Orenia</taxon>
    </lineage>
</organism>
<gene>
    <name evidence="6" type="primary">rhaA</name>
    <name evidence="8" type="ORF">SAMN06265827_11959</name>
</gene>
<keyword evidence="5 6" id="KW-0684">Rhamnose metabolism</keyword>
<dbReference type="InterPro" id="IPR050337">
    <property type="entry name" value="L-rhamnose_isomerase"/>
</dbReference>
<protein>
    <recommendedName>
        <fullName evidence="6 7">L-rhamnose isomerase</fullName>
        <ecNumber evidence="6 7">5.3.1.14</ecNumber>
    </recommendedName>
</protein>
<dbReference type="SUPFAM" id="SSF51658">
    <property type="entry name" value="Xylose isomerase-like"/>
    <property type="match status" value="1"/>
</dbReference>
<sequence length="422" mass="48028">MTEVKNERIKRAYQLAKEQYGEIGVDTDAAINELNEISISMHCWQGDDVAGFEDNTELSGGIQATGNYPGRARNPEELMADIDKALSLIPGIHRINLHANYAIFKDGAKVDRNKLEPKHFKKWVEFAKERGLGLDFNPTFFSHPKAADATLSSEDEEIRKFWIEHGQACLRISEYFATELGKNCTMNIWIPDGFKDVPADRLAPRARLKDSLDQILAVDYDKSKVDVAVESKVFGIGVESYTVGSHEFYMNYAAKNDLLCLLDNGHYHPTESVADKISSMLLFSDKVALHVTRPVRWDSDHVVLFDDETKEIAKEIIVNGSEKVILALDFFDASINRISAWVVGMRNMQKALLSALLLPKDKLAQLQNSRQLSELMMLQEELKLYPVGAVWNYFCEINDVPAKEDWFEEIREYEQEVLIKRD</sequence>
<evidence type="ECO:0000256" key="4">
    <source>
        <dbReference type="ARBA" id="ARBA00023235"/>
    </source>
</evidence>
<dbReference type="HAMAP" id="MF_00541">
    <property type="entry name" value="RhaA"/>
    <property type="match status" value="1"/>
</dbReference>
<dbReference type="GO" id="GO:0008740">
    <property type="term" value="F:L-rhamnose isomerase activity"/>
    <property type="evidence" value="ECO:0007669"/>
    <property type="project" value="UniProtKB-UniRule"/>
</dbReference>
<keyword evidence="9" id="KW-1185">Reference proteome</keyword>
<dbReference type="InterPro" id="IPR009308">
    <property type="entry name" value="Rhamnose_isomerase"/>
</dbReference>
<feature type="binding site" evidence="6">
    <location>
        <position position="266"/>
    </location>
    <ligand>
        <name>Mn(2+)</name>
        <dbReference type="ChEBI" id="CHEBI:29035"/>
    </ligand>
</feature>
<dbReference type="NCBIfam" id="NF002203">
    <property type="entry name" value="PRK01076.1"/>
    <property type="match status" value="1"/>
</dbReference>
<feature type="binding site" evidence="6">
    <location>
        <position position="300"/>
    </location>
    <ligand>
        <name>Mn(2+)</name>
        <dbReference type="ChEBI" id="CHEBI:29035"/>
    </ligand>
</feature>
<comment type="subcellular location">
    <subcellularLocation>
        <location evidence="6">Cytoplasm</location>
    </subcellularLocation>
</comment>
<dbReference type="PANTHER" id="PTHR30268:SF0">
    <property type="entry name" value="L-RHAMNOSE ISOMERASE"/>
    <property type="match status" value="1"/>
</dbReference>
<keyword evidence="2 6" id="KW-0479">Metal-binding</keyword>
<keyword evidence="3 6" id="KW-0464">Manganese</keyword>
<dbReference type="RefSeq" id="WP_097018547.1">
    <property type="nucleotide sequence ID" value="NZ_OBDZ01000019.1"/>
</dbReference>
<comment type="pathway">
    <text evidence="6">Carbohydrate degradation; L-rhamnose degradation; glycerone phosphate from L-rhamnose: step 1/3.</text>
</comment>
<evidence type="ECO:0000256" key="7">
    <source>
        <dbReference type="NCBIfam" id="TIGR01748"/>
    </source>
</evidence>
<dbReference type="NCBIfam" id="TIGR01748">
    <property type="entry name" value="rhaA"/>
    <property type="match status" value="1"/>
</dbReference>
<dbReference type="UniPathway" id="UPA00541">
    <property type="reaction ID" value="UER00601"/>
</dbReference>
<evidence type="ECO:0000256" key="1">
    <source>
        <dbReference type="ARBA" id="ARBA00022490"/>
    </source>
</evidence>
<evidence type="ECO:0000256" key="5">
    <source>
        <dbReference type="ARBA" id="ARBA00023308"/>
    </source>
</evidence>
<dbReference type="AlphaFoldDB" id="A0A285HHT8"/>
<name>A0A285HHT8_9FIRM</name>
<reference evidence="9" key="1">
    <citation type="submission" date="2017-09" db="EMBL/GenBank/DDBJ databases">
        <authorList>
            <person name="Varghese N."/>
            <person name="Submissions S."/>
        </authorList>
    </citation>
    <scope>NUCLEOTIDE SEQUENCE [LARGE SCALE GENOMIC DNA]</scope>
    <source>
        <strain evidence="9">MSL47</strain>
    </source>
</reference>
<dbReference type="GO" id="GO:0019301">
    <property type="term" value="P:rhamnose catabolic process"/>
    <property type="evidence" value="ECO:0007669"/>
    <property type="project" value="UniProtKB-UniRule"/>
</dbReference>
<dbReference type="GO" id="GO:0019324">
    <property type="term" value="P:L-lyxose metabolic process"/>
    <property type="evidence" value="ECO:0007669"/>
    <property type="project" value="TreeGrafter"/>
</dbReference>
<comment type="catalytic activity">
    <reaction evidence="6">
        <text>L-rhamnopyranose = L-rhamnulose</text>
        <dbReference type="Rhea" id="RHEA:23160"/>
        <dbReference type="ChEBI" id="CHEBI:17897"/>
        <dbReference type="ChEBI" id="CHEBI:62346"/>
        <dbReference type="EC" id="5.3.1.14"/>
    </reaction>
</comment>
<dbReference type="GO" id="GO:0030145">
    <property type="term" value="F:manganese ion binding"/>
    <property type="evidence" value="ECO:0007669"/>
    <property type="project" value="UniProtKB-UniRule"/>
</dbReference>
<keyword evidence="4 6" id="KW-0413">Isomerase</keyword>
<evidence type="ECO:0000256" key="3">
    <source>
        <dbReference type="ARBA" id="ARBA00023211"/>
    </source>
</evidence>
<proteinExistence type="inferred from homology"/>
<dbReference type="Proteomes" id="UP000219573">
    <property type="component" value="Unassembled WGS sequence"/>
</dbReference>
<dbReference type="GO" id="GO:0005737">
    <property type="term" value="C:cytoplasm"/>
    <property type="evidence" value="ECO:0007669"/>
    <property type="project" value="UniProtKB-SubCell"/>
</dbReference>
<evidence type="ECO:0000256" key="6">
    <source>
        <dbReference type="HAMAP-Rule" id="MF_00541"/>
    </source>
</evidence>
<feature type="binding site" evidence="6">
    <location>
        <position position="298"/>
    </location>
    <ligand>
        <name>Mn(2+)</name>
        <dbReference type="ChEBI" id="CHEBI:29035"/>
    </ligand>
</feature>